<name>A0A1P8JUE8_9BURK</name>
<dbReference type="OrthoDB" id="9806939at2"/>
<dbReference type="STRING" id="1842727.RD110_09050"/>
<dbReference type="RefSeq" id="WP_076198725.1">
    <property type="nucleotide sequence ID" value="NZ_CP019236.1"/>
</dbReference>
<dbReference type="SUPFAM" id="SSF111369">
    <property type="entry name" value="HlyD-like secretion proteins"/>
    <property type="match status" value="1"/>
</dbReference>
<dbReference type="InterPro" id="IPR058647">
    <property type="entry name" value="BSH_CzcB-like"/>
</dbReference>
<dbReference type="Gene3D" id="2.40.50.100">
    <property type="match status" value="1"/>
</dbReference>
<evidence type="ECO:0000256" key="2">
    <source>
        <dbReference type="ARBA" id="ARBA00023054"/>
    </source>
</evidence>
<dbReference type="GO" id="GO:0030313">
    <property type="term" value="C:cell envelope"/>
    <property type="evidence" value="ECO:0007669"/>
    <property type="project" value="UniProtKB-SubCell"/>
</dbReference>
<protein>
    <recommendedName>
        <fullName evidence="4">CzcB-like barrel-sandwich hybrid domain-containing protein</fullName>
    </recommendedName>
</protein>
<dbReference type="Gene3D" id="2.40.30.170">
    <property type="match status" value="1"/>
</dbReference>
<dbReference type="AlphaFoldDB" id="A0A1P8JUE8"/>
<dbReference type="EMBL" id="CP019236">
    <property type="protein sequence ID" value="APW37321.1"/>
    <property type="molecule type" value="Genomic_DNA"/>
</dbReference>
<dbReference type="InterPro" id="IPR050465">
    <property type="entry name" value="UPF0194_transport"/>
</dbReference>
<dbReference type="PANTHER" id="PTHR32347">
    <property type="entry name" value="EFFLUX SYSTEM COMPONENT YKNX-RELATED"/>
    <property type="match status" value="1"/>
</dbReference>
<proteinExistence type="predicted"/>
<keyword evidence="6" id="KW-1185">Reference proteome</keyword>
<evidence type="ECO:0000256" key="3">
    <source>
        <dbReference type="SAM" id="MobiDB-lite"/>
    </source>
</evidence>
<feature type="domain" description="CzcB-like barrel-sandwich hybrid" evidence="4">
    <location>
        <begin position="382"/>
        <end position="501"/>
    </location>
</feature>
<accession>A0A1P8JUE8</accession>
<comment type="subcellular location">
    <subcellularLocation>
        <location evidence="1">Cell envelope</location>
    </subcellularLocation>
</comment>
<reference evidence="5 6" key="1">
    <citation type="submission" date="2017-01" db="EMBL/GenBank/DDBJ databases">
        <authorList>
            <person name="Mah S.A."/>
            <person name="Swanson W.J."/>
            <person name="Moy G.W."/>
            <person name="Vacquier V.D."/>
        </authorList>
    </citation>
    <scope>NUCLEOTIDE SEQUENCE [LARGE SCALE GENOMIC DNA]</scope>
    <source>
        <strain evidence="5 6">DCY110</strain>
    </source>
</reference>
<dbReference type="Proteomes" id="UP000186609">
    <property type="component" value="Chromosome"/>
</dbReference>
<evidence type="ECO:0000313" key="6">
    <source>
        <dbReference type="Proteomes" id="UP000186609"/>
    </source>
</evidence>
<organism evidence="5 6">
    <name type="scientific">Rhodoferax koreensis</name>
    <dbReference type="NCBI Taxonomy" id="1842727"/>
    <lineage>
        <taxon>Bacteria</taxon>
        <taxon>Pseudomonadati</taxon>
        <taxon>Pseudomonadota</taxon>
        <taxon>Betaproteobacteria</taxon>
        <taxon>Burkholderiales</taxon>
        <taxon>Comamonadaceae</taxon>
        <taxon>Rhodoferax</taxon>
    </lineage>
</organism>
<dbReference type="KEGG" id="rhy:RD110_09050"/>
<dbReference type="Pfam" id="PF25973">
    <property type="entry name" value="BSH_CzcB"/>
    <property type="match status" value="1"/>
</dbReference>
<sequence>MLTTAHASDARPAPAGTDPATDLVGTADAWLKQLPQWAPELQRAAIWQLGLDGQPLAAALAGLPSLADAAQLKPMALPAVPPGQAAQARGPVIARHAGVARIDFPVPLSEGDGLLVCLALADVPSLDTQRLMRQLHWGVAWLLRAGDQQSTQLLRARLERARFVIDTNTLLLDQTTPHAAALALCNMLALRFDATLVQIGRVRRLETQLFARSNTASFDPRTHLTGLAEAAMNEAVDERALLLWPPAEEAAPPGAALADYAHAQKAGALALLPLMHLGQVSGVLMLERATPFELMECEALEVAALGMAPILALHELAAEGPAQRLLGRMWATARAGTDSSHPALKLGLLALALLVAAAALVPVPQRVMAHALIEGEVQRAAVAPFAGYVRQAMARAGDAVSAGQLLAVLDDKDLRLERLRLESELEVSLRKEREAIAAGNRVETRLAAAQSSSTRAQLDLVLEKLERVRIVAPYAGVIIKGDLSQQIGAPVEQGKVLFEVAPLDNWRVVLEVDERDTALVQTGQTGRIVLTTLPGQAFDFSVRRITAVATAKDGRNYFRVEAKLTQPDPRLRPGLEGVAKVDAGESSALMVWTRHFRQWLRVTLWEYLP</sequence>
<keyword evidence="2" id="KW-0175">Coiled coil</keyword>
<evidence type="ECO:0000313" key="5">
    <source>
        <dbReference type="EMBL" id="APW37321.1"/>
    </source>
</evidence>
<evidence type="ECO:0000259" key="4">
    <source>
        <dbReference type="Pfam" id="PF25973"/>
    </source>
</evidence>
<feature type="region of interest" description="Disordered" evidence="3">
    <location>
        <begin position="1"/>
        <end position="21"/>
    </location>
</feature>
<evidence type="ECO:0000256" key="1">
    <source>
        <dbReference type="ARBA" id="ARBA00004196"/>
    </source>
</evidence>
<dbReference type="PANTHER" id="PTHR32347:SF23">
    <property type="entry name" value="BLL5650 PROTEIN"/>
    <property type="match status" value="1"/>
</dbReference>
<gene>
    <name evidence="5" type="ORF">RD110_09050</name>
</gene>